<accession>X0UP75</accession>
<dbReference type="EMBL" id="BARS01028366">
    <property type="protein sequence ID" value="GAG07614.1"/>
    <property type="molecule type" value="Genomic_DNA"/>
</dbReference>
<organism evidence="1">
    <name type="scientific">marine sediment metagenome</name>
    <dbReference type="NCBI Taxonomy" id="412755"/>
    <lineage>
        <taxon>unclassified sequences</taxon>
        <taxon>metagenomes</taxon>
        <taxon>ecological metagenomes</taxon>
    </lineage>
</organism>
<sequence length="29" mass="3209">LKLKTAHTDGEPQYQAASLQKPCIWAVNP</sequence>
<reference evidence="1" key="1">
    <citation type="journal article" date="2014" name="Front. Microbiol.">
        <title>High frequency of phylogenetically diverse reductive dehalogenase-homologous genes in deep subseafloor sedimentary metagenomes.</title>
        <authorList>
            <person name="Kawai M."/>
            <person name="Futagami T."/>
            <person name="Toyoda A."/>
            <person name="Takaki Y."/>
            <person name="Nishi S."/>
            <person name="Hori S."/>
            <person name="Arai W."/>
            <person name="Tsubouchi T."/>
            <person name="Morono Y."/>
            <person name="Uchiyama I."/>
            <person name="Ito T."/>
            <person name="Fujiyama A."/>
            <person name="Inagaki F."/>
            <person name="Takami H."/>
        </authorList>
    </citation>
    <scope>NUCLEOTIDE SEQUENCE</scope>
    <source>
        <strain evidence="1">Expedition CK06-06</strain>
    </source>
</reference>
<protein>
    <submittedName>
        <fullName evidence="1">Uncharacterized protein</fullName>
    </submittedName>
</protein>
<feature type="non-terminal residue" evidence="1">
    <location>
        <position position="1"/>
    </location>
</feature>
<name>X0UP75_9ZZZZ</name>
<comment type="caution">
    <text evidence="1">The sequence shown here is derived from an EMBL/GenBank/DDBJ whole genome shotgun (WGS) entry which is preliminary data.</text>
</comment>
<dbReference type="AlphaFoldDB" id="X0UP75"/>
<proteinExistence type="predicted"/>
<evidence type="ECO:0000313" key="1">
    <source>
        <dbReference type="EMBL" id="GAG07614.1"/>
    </source>
</evidence>
<gene>
    <name evidence="1" type="ORF">S01H1_44466</name>
</gene>